<proteinExistence type="predicted"/>
<evidence type="ECO:0000313" key="1">
    <source>
        <dbReference type="EMBL" id="GBM12675.1"/>
    </source>
</evidence>
<dbReference type="Proteomes" id="UP000499080">
    <property type="component" value="Unassembled WGS sequence"/>
</dbReference>
<organism evidence="1 2">
    <name type="scientific">Araneus ventricosus</name>
    <name type="common">Orbweaver spider</name>
    <name type="synonym">Epeira ventricosa</name>
    <dbReference type="NCBI Taxonomy" id="182803"/>
    <lineage>
        <taxon>Eukaryota</taxon>
        <taxon>Metazoa</taxon>
        <taxon>Ecdysozoa</taxon>
        <taxon>Arthropoda</taxon>
        <taxon>Chelicerata</taxon>
        <taxon>Arachnida</taxon>
        <taxon>Araneae</taxon>
        <taxon>Araneomorphae</taxon>
        <taxon>Entelegynae</taxon>
        <taxon>Araneoidea</taxon>
        <taxon>Araneidae</taxon>
        <taxon>Araneus</taxon>
    </lineage>
</organism>
<gene>
    <name evidence="1" type="ORF">AVEN_46159_1</name>
</gene>
<dbReference type="OrthoDB" id="2416077at2759"/>
<dbReference type="EMBL" id="BGPR01000317">
    <property type="protein sequence ID" value="GBM12675.1"/>
    <property type="molecule type" value="Genomic_DNA"/>
</dbReference>
<keyword evidence="2" id="KW-1185">Reference proteome</keyword>
<evidence type="ECO:0000313" key="2">
    <source>
        <dbReference type="Proteomes" id="UP000499080"/>
    </source>
</evidence>
<name>A0A4Y2DAU5_ARAVE</name>
<dbReference type="AlphaFoldDB" id="A0A4Y2DAU5"/>
<sequence length="87" mass="9836">MTVRPAVDAKVLVVYASSKKRDVGAVKTILLYPLGNRVKQNWRTFSWAALGAVVVVEQIMEAANYLNIIADQLHPYRTERRPLPPYP</sequence>
<protein>
    <submittedName>
        <fullName evidence="1">Uncharacterized protein</fullName>
    </submittedName>
</protein>
<accession>A0A4Y2DAU5</accession>
<reference evidence="1 2" key="1">
    <citation type="journal article" date="2019" name="Sci. Rep.">
        <title>Orb-weaving spider Araneus ventricosus genome elucidates the spidroin gene catalogue.</title>
        <authorList>
            <person name="Kono N."/>
            <person name="Nakamura H."/>
            <person name="Ohtoshi R."/>
            <person name="Moran D.A.P."/>
            <person name="Shinohara A."/>
            <person name="Yoshida Y."/>
            <person name="Fujiwara M."/>
            <person name="Mori M."/>
            <person name="Tomita M."/>
            <person name="Arakawa K."/>
        </authorList>
    </citation>
    <scope>NUCLEOTIDE SEQUENCE [LARGE SCALE GENOMIC DNA]</scope>
</reference>
<comment type="caution">
    <text evidence="1">The sequence shown here is derived from an EMBL/GenBank/DDBJ whole genome shotgun (WGS) entry which is preliminary data.</text>
</comment>